<dbReference type="Proteomes" id="UP000424752">
    <property type="component" value="Chromosome"/>
</dbReference>
<accession>A0A6I6F5A8</accession>
<evidence type="ECO:0000313" key="3">
    <source>
        <dbReference type="EMBL" id="MTD27542.1"/>
    </source>
</evidence>
<dbReference type="AlphaFoldDB" id="A0A6I6F5A8"/>
<evidence type="ECO:0000313" key="4">
    <source>
        <dbReference type="EMBL" id="QGU89080.1"/>
    </source>
</evidence>
<keyword evidence="2" id="KW-0732">Signal</keyword>
<proteinExistence type="predicted"/>
<dbReference type="RefSeq" id="WP_154752810.1">
    <property type="nucleotide sequence ID" value="NZ_CP046509.1"/>
</dbReference>
<dbReference type="KEGG" id="erwi:GN242_18435"/>
<name>A0A6I6F5A8_9GAMM</name>
<keyword evidence="6" id="KW-1185">Reference proteome</keyword>
<evidence type="ECO:0000256" key="1">
    <source>
        <dbReference type="SAM" id="Coils"/>
    </source>
</evidence>
<evidence type="ECO:0000313" key="6">
    <source>
        <dbReference type="Proteomes" id="UP000480164"/>
    </source>
</evidence>
<accession>A0A6L6GSH1</accession>
<sequence>MRNRIILGISLLTLATFAQANSVCKQKEQAILKQIDYAKKYGNHYRVAGLERALSNVRTYCSDASVQAAHQQKIQQLEQKVAQREQELRREKAQGNNRKKIAKLEKKLAEAQEKLREAKSSPY</sequence>
<evidence type="ECO:0000256" key="2">
    <source>
        <dbReference type="SAM" id="SignalP"/>
    </source>
</evidence>
<organism evidence="4 5">
    <name type="scientific">Erwinia sorbitola</name>
    <dbReference type="NCBI Taxonomy" id="2681984"/>
    <lineage>
        <taxon>Bacteria</taxon>
        <taxon>Pseudomonadati</taxon>
        <taxon>Pseudomonadota</taxon>
        <taxon>Gammaproteobacteria</taxon>
        <taxon>Enterobacterales</taxon>
        <taxon>Erwiniaceae</taxon>
        <taxon>Erwinia</taxon>
    </lineage>
</organism>
<feature type="chain" id="PRO_5044633589" evidence="2">
    <location>
        <begin position="21"/>
        <end position="123"/>
    </location>
</feature>
<protein>
    <submittedName>
        <fullName evidence="4">DUF1090 family protein</fullName>
    </submittedName>
</protein>
<gene>
    <name evidence="3" type="ORF">GK011_11390</name>
    <name evidence="4" type="ORF">GN242_18435</name>
</gene>
<dbReference type="Pfam" id="PF06476">
    <property type="entry name" value="DUF1090"/>
    <property type="match status" value="1"/>
</dbReference>
<keyword evidence="1" id="KW-0175">Coiled coil</keyword>
<dbReference type="EMBL" id="WLZX01000003">
    <property type="protein sequence ID" value="MTD27542.1"/>
    <property type="molecule type" value="Genomic_DNA"/>
</dbReference>
<evidence type="ECO:0000313" key="5">
    <source>
        <dbReference type="Proteomes" id="UP000424752"/>
    </source>
</evidence>
<reference evidence="3 6" key="1">
    <citation type="submission" date="2019-11" db="EMBL/GenBank/DDBJ databases">
        <title>Erwinia sp. nov., isolated from feces of birds in Tibet plateau of China.</title>
        <authorList>
            <person name="Ge Y."/>
        </authorList>
    </citation>
    <scope>NUCLEOTIDE SEQUENCE [LARGE SCALE GENOMIC DNA]</scope>
    <source>
        <strain evidence="3 6">J316</strain>
    </source>
</reference>
<dbReference type="EMBL" id="CP046509">
    <property type="protein sequence ID" value="QGU89080.1"/>
    <property type="molecule type" value="Genomic_DNA"/>
</dbReference>
<feature type="signal peptide" evidence="2">
    <location>
        <begin position="1"/>
        <end position="20"/>
    </location>
</feature>
<dbReference type="InterPro" id="IPR009468">
    <property type="entry name" value="DUF1090"/>
</dbReference>
<dbReference type="Proteomes" id="UP000480164">
    <property type="component" value="Unassembled WGS sequence"/>
</dbReference>
<reference evidence="4 5" key="2">
    <citation type="submission" date="2019-12" db="EMBL/GenBank/DDBJ databases">
        <title>Erwinia sp. nov., isolated from droppings of birds in the Qinghai-Tiebt plateau of China.</title>
        <authorList>
            <person name="Ge Y."/>
        </authorList>
    </citation>
    <scope>NUCLEOTIDE SEQUENCE [LARGE SCALE GENOMIC DNA]</scope>
    <source>
        <strain evidence="4 5">J780</strain>
    </source>
</reference>
<feature type="coiled-coil region" evidence="1">
    <location>
        <begin position="67"/>
        <end position="121"/>
    </location>
</feature>